<evidence type="ECO:0000256" key="2">
    <source>
        <dbReference type="ARBA" id="ARBA00008017"/>
    </source>
</evidence>
<feature type="compositionally biased region" description="Acidic residues" evidence="3">
    <location>
        <begin position="108"/>
        <end position="123"/>
    </location>
</feature>
<keyword evidence="5" id="KW-1185">Reference proteome</keyword>
<name>A0ABM3H843_9MYRT</name>
<feature type="region of interest" description="Disordered" evidence="3">
    <location>
        <begin position="61"/>
        <end position="134"/>
    </location>
</feature>
<keyword evidence="4" id="KW-0472">Membrane</keyword>
<organism evidence="5 6">
    <name type="scientific">Rhodamnia argentea</name>
    <dbReference type="NCBI Taxonomy" id="178133"/>
    <lineage>
        <taxon>Eukaryota</taxon>
        <taxon>Viridiplantae</taxon>
        <taxon>Streptophyta</taxon>
        <taxon>Embryophyta</taxon>
        <taxon>Tracheophyta</taxon>
        <taxon>Spermatophyta</taxon>
        <taxon>Magnoliopsida</taxon>
        <taxon>eudicotyledons</taxon>
        <taxon>Gunneridae</taxon>
        <taxon>Pentapetalae</taxon>
        <taxon>rosids</taxon>
        <taxon>malvids</taxon>
        <taxon>Myrtales</taxon>
        <taxon>Myrtaceae</taxon>
        <taxon>Myrtoideae</taxon>
        <taxon>Myrteae</taxon>
        <taxon>Australasian group</taxon>
        <taxon>Rhodamnia</taxon>
    </lineage>
</organism>
<accession>A0ABM3H843</accession>
<dbReference type="RefSeq" id="XP_048132766.1">
    <property type="nucleotide sequence ID" value="XM_048276809.1"/>
</dbReference>
<comment type="similarity">
    <text evidence="2">Belongs to the MscS (TC 1.A.23) family.</text>
</comment>
<feature type="transmembrane region" description="Helical" evidence="4">
    <location>
        <begin position="182"/>
        <end position="203"/>
    </location>
</feature>
<comment type="subcellular location">
    <subcellularLocation>
        <location evidence="1">Membrane</location>
        <topology evidence="1">Multi-pass membrane protein</topology>
    </subcellularLocation>
</comment>
<feature type="transmembrane region" description="Helical" evidence="4">
    <location>
        <begin position="143"/>
        <end position="162"/>
    </location>
</feature>
<evidence type="ECO:0000256" key="1">
    <source>
        <dbReference type="ARBA" id="ARBA00004141"/>
    </source>
</evidence>
<evidence type="ECO:0000313" key="6">
    <source>
        <dbReference type="RefSeq" id="XP_048132766.1"/>
    </source>
</evidence>
<dbReference type="PANTHER" id="PTHR31618">
    <property type="entry name" value="MECHANOSENSITIVE ION CHANNEL PROTEIN 5"/>
    <property type="match status" value="1"/>
</dbReference>
<evidence type="ECO:0000256" key="4">
    <source>
        <dbReference type="SAM" id="Phobius"/>
    </source>
</evidence>
<evidence type="ECO:0000256" key="3">
    <source>
        <dbReference type="SAM" id="MobiDB-lite"/>
    </source>
</evidence>
<keyword evidence="4" id="KW-1133">Transmembrane helix</keyword>
<protein>
    <submittedName>
        <fullName evidence="6">Mechanosensitive ion channel protein 10-like</fullName>
    </submittedName>
</protein>
<proteinExistence type="inferred from homology"/>
<keyword evidence="4" id="KW-0812">Transmembrane</keyword>
<dbReference type="PANTHER" id="PTHR31618:SF26">
    <property type="entry name" value="MECHANOSENSITIVE ION CHANNEL PROTEIN"/>
    <property type="match status" value="1"/>
</dbReference>
<evidence type="ECO:0000313" key="5">
    <source>
        <dbReference type="Proteomes" id="UP000827889"/>
    </source>
</evidence>
<reference evidence="6" key="1">
    <citation type="submission" date="2025-08" db="UniProtKB">
        <authorList>
            <consortium name="RefSeq"/>
        </authorList>
    </citation>
    <scope>IDENTIFICATION</scope>
    <source>
        <tissue evidence="6">Leaf</tissue>
    </source>
</reference>
<gene>
    <name evidence="6" type="primary">LOC125314468</name>
</gene>
<dbReference type="GeneID" id="125314468"/>
<sequence length="217" mass="24484">MDVADAELGLNNFTNDHIILITSADQPNSILKPSPAATAAAATKPTLQTPSRTKTLRRLAFSKPKSRFSEPATFPLPPKPTTTILEDPNELRPLNPPEPTSTTSTSSSDEDDDDDEWADGDESEQQRKHRRWRRNNKVNKRAAIEWTLFLILTTCLVCSLTIQPLARRPVLGLKPWKWCVMVLVLFCGRLVSGWAVGILVFLIERNFMLREKVLYFV</sequence>
<dbReference type="Proteomes" id="UP000827889">
    <property type="component" value="Chromosome 3"/>
</dbReference>
<dbReference type="InterPro" id="IPR016688">
    <property type="entry name" value="MscS-like_plants/fungi"/>
</dbReference>